<reference evidence="1" key="1">
    <citation type="journal article" date="2015" name="Nature">
        <title>Complex archaea that bridge the gap between prokaryotes and eukaryotes.</title>
        <authorList>
            <person name="Spang A."/>
            <person name="Saw J.H."/>
            <person name="Jorgensen S.L."/>
            <person name="Zaremba-Niedzwiedzka K."/>
            <person name="Martijn J."/>
            <person name="Lind A.E."/>
            <person name="van Eijk R."/>
            <person name="Schleper C."/>
            <person name="Guy L."/>
            <person name="Ettema T.J."/>
        </authorList>
    </citation>
    <scope>NUCLEOTIDE SEQUENCE</scope>
</reference>
<comment type="caution">
    <text evidence="1">The sequence shown here is derived from an EMBL/GenBank/DDBJ whole genome shotgun (WGS) entry which is preliminary data.</text>
</comment>
<organism evidence="1">
    <name type="scientific">marine sediment metagenome</name>
    <dbReference type="NCBI Taxonomy" id="412755"/>
    <lineage>
        <taxon>unclassified sequences</taxon>
        <taxon>metagenomes</taxon>
        <taxon>ecological metagenomes</taxon>
    </lineage>
</organism>
<accession>A0A0F9LBB5</accession>
<sequence length="47" mass="5906">MKTILLKLEDDFFWKLKNHKLSKEKDSGKNWKWEEYIKYLFTKVLIE</sequence>
<name>A0A0F9LBB5_9ZZZZ</name>
<protein>
    <submittedName>
        <fullName evidence="1">Uncharacterized protein</fullName>
    </submittedName>
</protein>
<gene>
    <name evidence="1" type="ORF">LCGC14_1236080</name>
</gene>
<dbReference type="AlphaFoldDB" id="A0A0F9LBB5"/>
<proteinExistence type="predicted"/>
<dbReference type="EMBL" id="LAZR01006640">
    <property type="protein sequence ID" value="KKM90703.1"/>
    <property type="molecule type" value="Genomic_DNA"/>
</dbReference>
<evidence type="ECO:0000313" key="1">
    <source>
        <dbReference type="EMBL" id="KKM90703.1"/>
    </source>
</evidence>